<dbReference type="InterPro" id="IPR048627">
    <property type="entry name" value="Sec10_HB"/>
</dbReference>
<protein>
    <submittedName>
        <fullName evidence="2">F-box protein: endocytic membrane traffic, recycling ReCYcling 1</fullName>
    </submittedName>
</protein>
<reference evidence="2 3" key="1">
    <citation type="submission" date="2020-11" db="EMBL/GenBank/DDBJ databases">
        <title>Kefir isolates.</title>
        <authorList>
            <person name="Marcisauskas S."/>
            <person name="Kim Y."/>
            <person name="Blasche S."/>
        </authorList>
    </citation>
    <scope>NUCLEOTIDE SEQUENCE [LARGE SCALE GENOMIC DNA]</scope>
    <source>
        <strain evidence="2 3">OG2</strain>
    </source>
</reference>
<dbReference type="GO" id="GO:0000145">
    <property type="term" value="C:exocyst"/>
    <property type="evidence" value="ECO:0007669"/>
    <property type="project" value="TreeGrafter"/>
</dbReference>
<evidence type="ECO:0000259" key="1">
    <source>
        <dbReference type="Pfam" id="PF07393"/>
    </source>
</evidence>
<accession>A0A9P7BE12</accession>
<dbReference type="OrthoDB" id="5554140at2759"/>
<gene>
    <name evidence="2" type="primary">RCY1</name>
    <name evidence="2" type="ORF">C6P45_001944</name>
</gene>
<keyword evidence="3" id="KW-1185">Reference proteome</keyword>
<evidence type="ECO:0000313" key="3">
    <source>
        <dbReference type="Proteomes" id="UP000750334"/>
    </source>
</evidence>
<dbReference type="PANTHER" id="PTHR12100:SF1">
    <property type="entry name" value="RECYCLIN-1"/>
    <property type="match status" value="1"/>
</dbReference>
<dbReference type="Pfam" id="PF07393">
    <property type="entry name" value="Sec10_HB"/>
    <property type="match status" value="1"/>
</dbReference>
<dbReference type="Proteomes" id="UP000750334">
    <property type="component" value="Unassembled WGS sequence"/>
</dbReference>
<sequence>MDNILQVDVILKNIVKNLNVKDYLNFKSISKNIYNLKINKDIDYFYFSAKLKLIGLTEKETVTESNEVKLIDDITYDDLTVINVFDKIKSFDKKNYLIIYKVFYDLFNDYCNNLSANRLTNFFPVQYENDPLQQSEILQNIIKFNLSNINDNEYFNNVVTNYNILKEIFINSCLNEMEINFNDKEYNTVGKFTKVLLNFGEQNIVIDFYNSKIEYPTLPKDTNPSDGFSDEKVISLLSPLKDFVNNNINVIDSLFDESYPMFNNFYESFIQQSLIPFVDLLLKDDGNTGNDEDTFINGFPTVYSNIMSELCADLDYSKNGSINDENTNNEEKRNEIFHKRVFDLLNVYLQPNILKYLDQSSVQFEKSILRQFSNFQIEQKERSENEMLNLTADNSTMDLDETKPNKDGDKYNFLDSFTKVFGITSKNSKSEQMDDNLTNLMNNSLRNIKKLINLELCLSIIRQTQARIDTFLQFKTSKNLETIINDKCENIFRISIKCLNENHIQPAYEKAISLLQSYDINELPITDDTLPKENGKEMKIQNQSVEPLVNFAELINTSDIILQMISIFYRNEMVTKKIINPEEESKKNIWQSGLLQAKKDFESTVDNFVADGLNIGINKLIDQINHTFKTVQLPTDYYPASSNTSTVEIKPTECCKRTVSLLNNHCFLLNGATDKGTIDVYQQEIGKRFFNTLVEHIKTQIISTEGAIILICDMNLYFEFFNEKLRQKSIIPYFQALKNVSNIYLIDGRDSKELGKLIGDLNKFQGIFSQEEIYEFVQRRQDWLSVKKDVEKVMYGLGLKDCIIM</sequence>
<name>A0A9P7BE12_MAUEX</name>
<evidence type="ECO:0000313" key="2">
    <source>
        <dbReference type="EMBL" id="KAG0672481.1"/>
    </source>
</evidence>
<dbReference type="EMBL" id="PUHR01000002">
    <property type="protein sequence ID" value="KAG0672481.1"/>
    <property type="molecule type" value="Genomic_DNA"/>
</dbReference>
<dbReference type="PANTHER" id="PTHR12100">
    <property type="entry name" value="SEC10"/>
    <property type="match status" value="1"/>
</dbReference>
<dbReference type="GO" id="GO:0006893">
    <property type="term" value="P:Golgi to plasma membrane transport"/>
    <property type="evidence" value="ECO:0007669"/>
    <property type="project" value="TreeGrafter"/>
</dbReference>
<proteinExistence type="predicted"/>
<comment type="caution">
    <text evidence="2">The sequence shown here is derived from an EMBL/GenBank/DDBJ whole genome shotgun (WGS) entry which is preliminary data.</text>
</comment>
<feature type="domain" description="Exocyst complex component Sec10-like alpha-helical bundle" evidence="1">
    <location>
        <begin position="147"/>
        <end position="790"/>
    </location>
</feature>
<organism evidence="2 3">
    <name type="scientific">Maudiozyma exigua</name>
    <name type="common">Yeast</name>
    <name type="synonym">Kazachstania exigua</name>
    <dbReference type="NCBI Taxonomy" id="34358"/>
    <lineage>
        <taxon>Eukaryota</taxon>
        <taxon>Fungi</taxon>
        <taxon>Dikarya</taxon>
        <taxon>Ascomycota</taxon>
        <taxon>Saccharomycotina</taxon>
        <taxon>Saccharomycetes</taxon>
        <taxon>Saccharomycetales</taxon>
        <taxon>Saccharomycetaceae</taxon>
        <taxon>Maudiozyma</taxon>
    </lineage>
</organism>
<dbReference type="AlphaFoldDB" id="A0A9P7BE12"/>
<dbReference type="InterPro" id="IPR009976">
    <property type="entry name" value="Sec10-like"/>
</dbReference>
<dbReference type="GO" id="GO:0006887">
    <property type="term" value="P:exocytosis"/>
    <property type="evidence" value="ECO:0007669"/>
    <property type="project" value="TreeGrafter"/>
</dbReference>